<sequence>MESVAALIVKYDTIINSVFWLLILLFIFSYISFRAGSGYSIVNRFWHFFLGTSSFTDKKLNSFWTDRSDIEHFNMLFNVNAKNKIEIKRFITWATINKIDITKVSRAKGWYNISTLELLTPRRKTTFFIFICSFFFIYLSLAALTIAIKPAALVRIDNNEPWIWVGKNQTTNYFPNISLRQLQWENWSLSTKDCNNKKFDRNSFSTKSRLKIETIDMLCSSYSSIEDQKNILAVIKKQNAFYFISVIPFIYGIYFFILCLRRVLAIELSYEIKRKTISDKINKR</sequence>
<keyword evidence="1" id="KW-0472">Membrane</keyword>
<proteinExistence type="predicted"/>
<protein>
    <submittedName>
        <fullName evidence="2">Uncharacterized protein</fullName>
    </submittedName>
</protein>
<dbReference type="KEGG" id="cnt:JT31_13215"/>
<feature type="transmembrane region" description="Helical" evidence="1">
    <location>
        <begin position="127"/>
        <end position="148"/>
    </location>
</feature>
<dbReference type="EMBL" id="CP009451">
    <property type="protein sequence ID" value="AIR05537.1"/>
    <property type="molecule type" value="Genomic_DNA"/>
</dbReference>
<name>A0A089PYT3_9ENTR</name>
<keyword evidence="1" id="KW-1133">Transmembrane helix</keyword>
<dbReference type="Proteomes" id="UP000029481">
    <property type="component" value="Chromosome"/>
</dbReference>
<evidence type="ECO:0000256" key="1">
    <source>
        <dbReference type="SAM" id="Phobius"/>
    </source>
</evidence>
<feature type="transmembrane region" description="Helical" evidence="1">
    <location>
        <begin position="14"/>
        <end position="33"/>
    </location>
</feature>
<evidence type="ECO:0000313" key="2">
    <source>
        <dbReference type="EMBL" id="AIR05537.1"/>
    </source>
</evidence>
<dbReference type="Pfam" id="PF19723">
    <property type="entry name" value="DUF6216"/>
    <property type="match status" value="1"/>
</dbReference>
<gene>
    <name evidence="2" type="ORF">JT31_13215</name>
</gene>
<feature type="transmembrane region" description="Helical" evidence="1">
    <location>
        <begin position="240"/>
        <end position="264"/>
    </location>
</feature>
<dbReference type="InterPro" id="IPR046188">
    <property type="entry name" value="DUF6216"/>
</dbReference>
<evidence type="ECO:0000313" key="3">
    <source>
        <dbReference type="Proteomes" id="UP000029481"/>
    </source>
</evidence>
<reference evidence="2 3" key="1">
    <citation type="submission" date="2014-09" db="EMBL/GenBank/DDBJ databases">
        <title>Cedecea neteri SSMD04 Genome Sequencing.</title>
        <authorList>
            <person name="Tan J.-Y."/>
        </authorList>
    </citation>
    <scope>NUCLEOTIDE SEQUENCE [LARGE SCALE GENOMIC DNA]</scope>
    <source>
        <strain evidence="2 3">SSMD04</strain>
    </source>
</reference>
<dbReference type="AlphaFoldDB" id="A0A089PYT3"/>
<accession>A0A089PYT3</accession>
<keyword evidence="1" id="KW-0812">Transmembrane</keyword>
<keyword evidence="3" id="KW-1185">Reference proteome</keyword>
<organism evidence="2 3">
    <name type="scientific">Cedecea neteri</name>
    <dbReference type="NCBI Taxonomy" id="158822"/>
    <lineage>
        <taxon>Bacteria</taxon>
        <taxon>Pseudomonadati</taxon>
        <taxon>Pseudomonadota</taxon>
        <taxon>Gammaproteobacteria</taxon>
        <taxon>Enterobacterales</taxon>
        <taxon>Enterobacteriaceae</taxon>
        <taxon>Cedecea</taxon>
    </lineage>
</organism>